<dbReference type="Proteomes" id="UP001165498">
    <property type="component" value="Unassembled WGS sequence"/>
</dbReference>
<dbReference type="SUPFAM" id="SSF143422">
    <property type="entry name" value="Transposase IS200-like"/>
    <property type="match status" value="1"/>
</dbReference>
<dbReference type="PANTHER" id="PTHR34322:SF2">
    <property type="entry name" value="TRANSPOSASE IS200-LIKE DOMAIN-CONTAINING PROTEIN"/>
    <property type="match status" value="1"/>
</dbReference>
<dbReference type="RefSeq" id="WP_255915345.1">
    <property type="nucleotide sequence ID" value="NZ_JANFQO010000014.1"/>
</dbReference>
<accession>A0ABT1QV57</accession>
<dbReference type="InterPro" id="IPR002686">
    <property type="entry name" value="Transposase_17"/>
</dbReference>
<reference evidence="2" key="1">
    <citation type="submission" date="2022-07" db="EMBL/GenBank/DDBJ databases">
        <title>Tahibacter sp., a new gammaproteobacterium isolated from the silt sample collected at pig farm.</title>
        <authorList>
            <person name="Chen H."/>
        </authorList>
    </citation>
    <scope>NUCLEOTIDE SEQUENCE</scope>
    <source>
        <strain evidence="2">P2K</strain>
    </source>
</reference>
<comment type="caution">
    <text evidence="2">The sequence shown here is derived from an EMBL/GenBank/DDBJ whole genome shotgun (WGS) entry which is preliminary data.</text>
</comment>
<dbReference type="EMBL" id="JANFQO010000014">
    <property type="protein sequence ID" value="MCQ4166158.1"/>
    <property type="molecule type" value="Genomic_DNA"/>
</dbReference>
<sequence length="324" mass="36251">MTTARALIVDPEVPGFYHCVSRCVRQAFLCGTDSYTGRCFDHRRAWIEERLLQLAEIFAIGVYAYAVMSNHVHVVTYLDPGAATAWSSDEVATRWMRLFPVRENGQIDTEATHLRAQLMAGNPQRIAVCRARLASLSWFMRCLNEPIARRANREDACTGRFWEGRYRCQALLDDAAVVACMAYVDLNPVRAGIATDLNTCDHTSIKRRIASLKAVTETESVTLRPLIGFPAPSFPLDSQQYLTLVDLTGQVARPGKRGKLAPQAVPLLRLLDVDDALWCYQVFGIQTHYWRVVGAVEALIDKARRLGQRWLKGSGALSQSTIAH</sequence>
<evidence type="ECO:0000313" key="2">
    <source>
        <dbReference type="EMBL" id="MCQ4166158.1"/>
    </source>
</evidence>
<feature type="domain" description="Transposase IS200-like" evidence="1">
    <location>
        <begin position="13"/>
        <end position="187"/>
    </location>
</feature>
<gene>
    <name evidence="2" type="ORF">NM961_15660</name>
</gene>
<dbReference type="SMART" id="SM01321">
    <property type="entry name" value="Y1_Tnp"/>
    <property type="match status" value="1"/>
</dbReference>
<name>A0ABT1QV57_9GAMM</name>
<keyword evidence="3" id="KW-1185">Reference proteome</keyword>
<protein>
    <recommendedName>
        <fullName evidence="1">Transposase IS200-like domain-containing protein</fullName>
    </recommendedName>
</protein>
<evidence type="ECO:0000259" key="1">
    <source>
        <dbReference type="SMART" id="SM01321"/>
    </source>
</evidence>
<dbReference type="InterPro" id="IPR036515">
    <property type="entry name" value="Transposase_17_sf"/>
</dbReference>
<organism evidence="2 3">
    <name type="scientific">Tahibacter harae</name>
    <dbReference type="NCBI Taxonomy" id="2963937"/>
    <lineage>
        <taxon>Bacteria</taxon>
        <taxon>Pseudomonadati</taxon>
        <taxon>Pseudomonadota</taxon>
        <taxon>Gammaproteobacteria</taxon>
        <taxon>Lysobacterales</taxon>
        <taxon>Rhodanobacteraceae</taxon>
        <taxon>Tahibacter</taxon>
    </lineage>
</organism>
<proteinExistence type="predicted"/>
<dbReference type="PANTHER" id="PTHR34322">
    <property type="entry name" value="TRANSPOSASE, Y1_TNP DOMAIN-CONTAINING"/>
    <property type="match status" value="1"/>
</dbReference>
<evidence type="ECO:0000313" key="3">
    <source>
        <dbReference type="Proteomes" id="UP001165498"/>
    </source>
</evidence>
<dbReference type="Gene3D" id="3.30.70.1290">
    <property type="entry name" value="Transposase IS200-like"/>
    <property type="match status" value="1"/>
</dbReference>